<evidence type="ECO:0000256" key="3">
    <source>
        <dbReference type="ARBA" id="ARBA00023004"/>
    </source>
</evidence>
<evidence type="ECO:0000256" key="2">
    <source>
        <dbReference type="ARBA" id="ARBA00022723"/>
    </source>
</evidence>
<dbReference type="AlphaFoldDB" id="A0A0B7KCN2"/>
<keyword evidence="5" id="KW-0812">Transmembrane</keyword>
<dbReference type="GO" id="GO:0016705">
    <property type="term" value="F:oxidoreductase activity, acting on paired donors, with incorporation or reduction of molecular oxygen"/>
    <property type="evidence" value="ECO:0007669"/>
    <property type="project" value="InterPro"/>
</dbReference>
<evidence type="ECO:0000256" key="5">
    <source>
        <dbReference type="SAM" id="Phobius"/>
    </source>
</evidence>
<reference evidence="6" key="1">
    <citation type="submission" date="2015-01" db="EMBL/GenBank/DDBJ databases">
        <authorList>
            <person name="Durling Mikael"/>
        </authorList>
    </citation>
    <scope>NUCLEOTIDE SEQUENCE</scope>
</reference>
<dbReference type="PRINTS" id="PR00463">
    <property type="entry name" value="EP450I"/>
</dbReference>
<accession>A0A0B7KCN2</accession>
<protein>
    <recommendedName>
        <fullName evidence="7">Cytochrome P450</fullName>
    </recommendedName>
</protein>
<evidence type="ECO:0000313" key="6">
    <source>
        <dbReference type="EMBL" id="CEO55288.1"/>
    </source>
</evidence>
<sequence>MSSLIDHPVQALVAASLVTISIFLYTTLVEKRHKQFAHLPQLPTSLLWGHLQLFGKYTKHGAQDRHPDVIIAEMHKDLGSPPVFLIDLRPISYPMAVVADHTVAEQISRPSKDFQYSVPKSPPNPSVGALIGPFSMLNHQNESWKIIRRRFNPGFSPNHLMTLLPCIIDKSMLFLNRLDQHAEADDVFRLTDLTTGLTFDIIGAVAMDVDLEAQEPDASRLGDFIRIFNELIQTHANDNFHLPWWLTPFVYMTRRRLGKLVTERLQAIVRAKFAELKSGSPDGQSSRTILALSLQDIDHLSPAVLDETCDQLKTFLFAGHDTTSILIDWAVYELSRTPRALKAVQAEVTALLGPNSHNPGVVRAKLLSPGGEHIIHQMTYISAVIRECLRLHPPAGTVRMTMRKSKSTCVVTTSCGDYCLDGAWIYLNHSLIHRDRAVFGDTADDFWPERWLAQGGQRHTGGSPTSDESVFTAAPGAFPQSAWRPFERGPRNCIGQELANIEARIAIAMLANRYAFTKVGLGELDLDSRGRPEVGDNGQYKVKSELYSTIQITAKPVDGMLVKVALALPAT</sequence>
<dbReference type="InterPro" id="IPR036396">
    <property type="entry name" value="Cyt_P450_sf"/>
</dbReference>
<name>A0A0B7KCN2_BIOOC</name>
<feature type="transmembrane region" description="Helical" evidence="5">
    <location>
        <begin position="12"/>
        <end position="29"/>
    </location>
</feature>
<dbReference type="InterPro" id="IPR050121">
    <property type="entry name" value="Cytochrome_P450_monoxygenase"/>
</dbReference>
<dbReference type="CDD" id="cd11051">
    <property type="entry name" value="CYP59-like"/>
    <property type="match status" value="1"/>
</dbReference>
<dbReference type="Pfam" id="PF00067">
    <property type="entry name" value="p450"/>
    <property type="match status" value="1"/>
</dbReference>
<evidence type="ECO:0008006" key="7">
    <source>
        <dbReference type="Google" id="ProtNLM"/>
    </source>
</evidence>
<dbReference type="InterPro" id="IPR001128">
    <property type="entry name" value="Cyt_P450"/>
</dbReference>
<feature type="binding site" description="axial binding residue" evidence="4">
    <location>
        <position position="493"/>
    </location>
    <ligand>
        <name>heme</name>
        <dbReference type="ChEBI" id="CHEBI:30413"/>
    </ligand>
    <ligandPart>
        <name>Fe</name>
        <dbReference type="ChEBI" id="CHEBI:18248"/>
    </ligandPart>
</feature>
<dbReference type="Gene3D" id="1.10.630.10">
    <property type="entry name" value="Cytochrome P450"/>
    <property type="match status" value="1"/>
</dbReference>
<keyword evidence="1 4" id="KW-0349">Heme</keyword>
<dbReference type="GO" id="GO:0004497">
    <property type="term" value="F:monooxygenase activity"/>
    <property type="evidence" value="ECO:0007669"/>
    <property type="project" value="InterPro"/>
</dbReference>
<keyword evidence="5" id="KW-0472">Membrane</keyword>
<keyword evidence="3 4" id="KW-0408">Iron</keyword>
<keyword evidence="2 4" id="KW-0479">Metal-binding</keyword>
<dbReference type="GO" id="GO:0020037">
    <property type="term" value="F:heme binding"/>
    <property type="evidence" value="ECO:0007669"/>
    <property type="project" value="InterPro"/>
</dbReference>
<gene>
    <name evidence="6" type="ORF">BN869_000011346_1</name>
</gene>
<dbReference type="SUPFAM" id="SSF48264">
    <property type="entry name" value="Cytochrome P450"/>
    <property type="match status" value="1"/>
</dbReference>
<dbReference type="PANTHER" id="PTHR24305:SF222">
    <property type="entry name" value="CYTOCHROME P450 MONOOXYGENASE STCS"/>
    <property type="match status" value="1"/>
</dbReference>
<evidence type="ECO:0000256" key="4">
    <source>
        <dbReference type="PIRSR" id="PIRSR602401-1"/>
    </source>
</evidence>
<evidence type="ECO:0000256" key="1">
    <source>
        <dbReference type="ARBA" id="ARBA00022617"/>
    </source>
</evidence>
<keyword evidence="5" id="KW-1133">Transmembrane helix</keyword>
<organism evidence="6">
    <name type="scientific">Bionectria ochroleuca</name>
    <name type="common">Gliocladium roseum</name>
    <dbReference type="NCBI Taxonomy" id="29856"/>
    <lineage>
        <taxon>Eukaryota</taxon>
        <taxon>Fungi</taxon>
        <taxon>Dikarya</taxon>
        <taxon>Ascomycota</taxon>
        <taxon>Pezizomycotina</taxon>
        <taxon>Sordariomycetes</taxon>
        <taxon>Hypocreomycetidae</taxon>
        <taxon>Hypocreales</taxon>
        <taxon>Bionectriaceae</taxon>
        <taxon>Clonostachys</taxon>
    </lineage>
</organism>
<dbReference type="EMBL" id="CDPU01000050">
    <property type="protein sequence ID" value="CEO55288.1"/>
    <property type="molecule type" value="Genomic_DNA"/>
</dbReference>
<dbReference type="InterPro" id="IPR002401">
    <property type="entry name" value="Cyt_P450_E_grp-I"/>
</dbReference>
<comment type="cofactor">
    <cofactor evidence="4">
        <name>heme</name>
        <dbReference type="ChEBI" id="CHEBI:30413"/>
    </cofactor>
</comment>
<proteinExistence type="predicted"/>
<dbReference type="PRINTS" id="PR00385">
    <property type="entry name" value="P450"/>
</dbReference>
<dbReference type="GO" id="GO:0005506">
    <property type="term" value="F:iron ion binding"/>
    <property type="evidence" value="ECO:0007669"/>
    <property type="project" value="InterPro"/>
</dbReference>
<dbReference type="PANTHER" id="PTHR24305">
    <property type="entry name" value="CYTOCHROME P450"/>
    <property type="match status" value="1"/>
</dbReference>